<keyword evidence="3" id="KW-0449">Lipoprotein</keyword>
<comment type="caution">
    <text evidence="3">The sequence shown here is derived from an EMBL/GenBank/DDBJ whole genome shotgun (WGS) entry which is preliminary data.</text>
</comment>
<keyword evidence="2" id="KW-0732">Signal</keyword>
<sequence length="197" mass="21885">MRCASFTLALLMGMLAACSQAEPANVPVAGPPSPPESLTRPPQPPEPVELTEDAEKMKAAILREAERGALRSLGRLASQQEGFISNIGGQDHYEFWDLLRRTGVDPNRKIRDLFEGPPGKREIDGETWFVWPDIAAKDARDLIPEKLTFVERRRLRELIGEDGIARIRAGEGYPGMRTAISADGRWVYFVLGQDGEE</sequence>
<dbReference type="PATRIC" id="fig|1280951.3.peg.1832"/>
<proteinExistence type="predicted"/>
<evidence type="ECO:0000256" key="1">
    <source>
        <dbReference type="SAM" id="MobiDB-lite"/>
    </source>
</evidence>
<gene>
    <name evidence="3" type="ORF">HHI_09072</name>
</gene>
<evidence type="ECO:0000256" key="2">
    <source>
        <dbReference type="SAM" id="SignalP"/>
    </source>
</evidence>
<dbReference type="Proteomes" id="UP000025061">
    <property type="component" value="Unassembled WGS sequence"/>
</dbReference>
<feature type="region of interest" description="Disordered" evidence="1">
    <location>
        <begin position="25"/>
        <end position="50"/>
    </location>
</feature>
<reference evidence="3 4" key="1">
    <citation type="submission" date="2013-04" db="EMBL/GenBank/DDBJ databases">
        <title>Hyphomonas hirschiana VP5 Genome Sequencing.</title>
        <authorList>
            <person name="Lai Q."/>
            <person name="Shao Z."/>
        </authorList>
    </citation>
    <scope>NUCLEOTIDE SEQUENCE [LARGE SCALE GENOMIC DNA]</scope>
    <source>
        <strain evidence="3 4">VP5</strain>
    </source>
</reference>
<dbReference type="EMBL" id="ARYI01000007">
    <property type="protein sequence ID" value="KCZ93535.1"/>
    <property type="molecule type" value="Genomic_DNA"/>
</dbReference>
<dbReference type="OrthoDB" id="9809589at2"/>
<keyword evidence="4" id="KW-1185">Reference proteome</keyword>
<evidence type="ECO:0000313" key="4">
    <source>
        <dbReference type="Proteomes" id="UP000025061"/>
    </source>
</evidence>
<dbReference type="AlphaFoldDB" id="A0A059FSA4"/>
<feature type="chain" id="PRO_5001577656" evidence="2">
    <location>
        <begin position="22"/>
        <end position="197"/>
    </location>
</feature>
<feature type="signal peptide" evidence="2">
    <location>
        <begin position="1"/>
        <end position="21"/>
    </location>
</feature>
<accession>A0A059FSA4</accession>
<protein>
    <submittedName>
        <fullName evidence="3">Putative lipoprotein</fullName>
    </submittedName>
</protein>
<evidence type="ECO:0000313" key="3">
    <source>
        <dbReference type="EMBL" id="KCZ93535.1"/>
    </source>
</evidence>
<dbReference type="PROSITE" id="PS51257">
    <property type="entry name" value="PROKAR_LIPOPROTEIN"/>
    <property type="match status" value="1"/>
</dbReference>
<dbReference type="RefSeq" id="WP_011648070.1">
    <property type="nucleotide sequence ID" value="NZ_ARYI01000007.1"/>
</dbReference>
<name>A0A059FSA4_9PROT</name>
<feature type="compositionally biased region" description="Pro residues" evidence="1">
    <location>
        <begin position="29"/>
        <end position="47"/>
    </location>
</feature>
<organism evidence="3 4">
    <name type="scientific">Hyphomonas hirschiana VP5</name>
    <dbReference type="NCBI Taxonomy" id="1280951"/>
    <lineage>
        <taxon>Bacteria</taxon>
        <taxon>Pseudomonadati</taxon>
        <taxon>Pseudomonadota</taxon>
        <taxon>Alphaproteobacteria</taxon>
        <taxon>Hyphomonadales</taxon>
        <taxon>Hyphomonadaceae</taxon>
        <taxon>Hyphomonas</taxon>
    </lineage>
</organism>